<proteinExistence type="predicted"/>
<sequence>MHLGTPPTHGHQSSSRKVVADVQPHVNQRLRIVTSGGNAHGNNKQLYGKLMGGKVSSQHSKSTVGSFMKREFIVNYSSCGSTPKSNSTIWSSSPFGSHTISTPSTENGYVAGGISRTFIAAKSLVPKMLGPPTRVATILEYGNITWIIYSTDDIHEVRQAEFNDDFKSSQVVLRNSWLGDADLLPPHNTMRHVMAMRATYSGFTATVFLVPAIYVCVTRVVPLGTRTTLSFTLDQDFAVVLSDLRAAI</sequence>
<comment type="caution">
    <text evidence="1">The sequence shown here is derived from an EMBL/GenBank/DDBJ whole genome shotgun (WGS) entry which is preliminary data.</text>
</comment>
<evidence type="ECO:0000313" key="2">
    <source>
        <dbReference type="Proteomes" id="UP001056120"/>
    </source>
</evidence>
<reference evidence="1 2" key="2">
    <citation type="journal article" date="2022" name="Mol. Ecol. Resour.">
        <title>The genomes of chicory, endive, great burdock and yacon provide insights into Asteraceae paleo-polyploidization history and plant inulin production.</title>
        <authorList>
            <person name="Fan W."/>
            <person name="Wang S."/>
            <person name="Wang H."/>
            <person name="Wang A."/>
            <person name="Jiang F."/>
            <person name="Liu H."/>
            <person name="Zhao H."/>
            <person name="Xu D."/>
            <person name="Zhang Y."/>
        </authorList>
    </citation>
    <scope>NUCLEOTIDE SEQUENCE [LARGE SCALE GENOMIC DNA]</scope>
    <source>
        <strain evidence="2">cv. Yunnan</strain>
        <tissue evidence="1">Leaves</tissue>
    </source>
</reference>
<name>A0ACB9JYQ6_9ASTR</name>
<accession>A0ACB9JYQ6</accession>
<protein>
    <submittedName>
        <fullName evidence="1">Uncharacterized protein</fullName>
    </submittedName>
</protein>
<organism evidence="1 2">
    <name type="scientific">Smallanthus sonchifolius</name>
    <dbReference type="NCBI Taxonomy" id="185202"/>
    <lineage>
        <taxon>Eukaryota</taxon>
        <taxon>Viridiplantae</taxon>
        <taxon>Streptophyta</taxon>
        <taxon>Embryophyta</taxon>
        <taxon>Tracheophyta</taxon>
        <taxon>Spermatophyta</taxon>
        <taxon>Magnoliopsida</taxon>
        <taxon>eudicotyledons</taxon>
        <taxon>Gunneridae</taxon>
        <taxon>Pentapetalae</taxon>
        <taxon>asterids</taxon>
        <taxon>campanulids</taxon>
        <taxon>Asterales</taxon>
        <taxon>Asteraceae</taxon>
        <taxon>Asteroideae</taxon>
        <taxon>Heliantheae alliance</taxon>
        <taxon>Millerieae</taxon>
        <taxon>Smallanthus</taxon>
    </lineage>
</organism>
<dbReference type="Proteomes" id="UP001056120">
    <property type="component" value="Linkage Group LG02"/>
</dbReference>
<dbReference type="EMBL" id="CM042019">
    <property type="protein sequence ID" value="KAI3825101.1"/>
    <property type="molecule type" value="Genomic_DNA"/>
</dbReference>
<gene>
    <name evidence="1" type="ORF">L1987_06577</name>
</gene>
<reference evidence="2" key="1">
    <citation type="journal article" date="2022" name="Mol. Ecol. Resour.">
        <title>The genomes of chicory, endive, great burdock and yacon provide insights into Asteraceae palaeo-polyploidization history and plant inulin production.</title>
        <authorList>
            <person name="Fan W."/>
            <person name="Wang S."/>
            <person name="Wang H."/>
            <person name="Wang A."/>
            <person name="Jiang F."/>
            <person name="Liu H."/>
            <person name="Zhao H."/>
            <person name="Xu D."/>
            <person name="Zhang Y."/>
        </authorList>
    </citation>
    <scope>NUCLEOTIDE SEQUENCE [LARGE SCALE GENOMIC DNA]</scope>
    <source>
        <strain evidence="2">cv. Yunnan</strain>
    </source>
</reference>
<evidence type="ECO:0000313" key="1">
    <source>
        <dbReference type="EMBL" id="KAI3825101.1"/>
    </source>
</evidence>
<keyword evidence="2" id="KW-1185">Reference proteome</keyword>